<keyword evidence="1" id="KW-1133">Transmembrane helix</keyword>
<name>A0A955RIU7_9BACT</name>
<proteinExistence type="predicted"/>
<keyword evidence="1" id="KW-0472">Membrane</keyword>
<feature type="transmembrane region" description="Helical" evidence="1">
    <location>
        <begin position="168"/>
        <end position="187"/>
    </location>
</feature>
<evidence type="ECO:0000313" key="3">
    <source>
        <dbReference type="Proteomes" id="UP000783287"/>
    </source>
</evidence>
<keyword evidence="1" id="KW-0812">Transmembrane</keyword>
<dbReference type="AlphaFoldDB" id="A0A955RIU7"/>
<evidence type="ECO:0000313" key="2">
    <source>
        <dbReference type="EMBL" id="MCA9383127.1"/>
    </source>
</evidence>
<dbReference type="Proteomes" id="UP000783287">
    <property type="component" value="Unassembled WGS sequence"/>
</dbReference>
<dbReference type="InterPro" id="IPR014509">
    <property type="entry name" value="YjdF-like"/>
</dbReference>
<feature type="transmembrane region" description="Helical" evidence="1">
    <location>
        <begin position="7"/>
        <end position="26"/>
    </location>
</feature>
<dbReference type="EMBL" id="JAGQLK010000029">
    <property type="protein sequence ID" value="MCA9383127.1"/>
    <property type="molecule type" value="Genomic_DNA"/>
</dbReference>
<feature type="transmembrane region" description="Helical" evidence="1">
    <location>
        <begin position="125"/>
        <end position="148"/>
    </location>
</feature>
<organism evidence="2 3">
    <name type="scientific">Candidatus Dojkabacteria bacterium</name>
    <dbReference type="NCBI Taxonomy" id="2099670"/>
    <lineage>
        <taxon>Bacteria</taxon>
        <taxon>Candidatus Dojkabacteria</taxon>
    </lineage>
</organism>
<feature type="transmembrane region" description="Helical" evidence="1">
    <location>
        <begin position="92"/>
        <end position="113"/>
    </location>
</feature>
<sequence>MNKKPTLFYINLLVKFILFLFFFIAIVFQPEHLEGKGMLFRAPFFLASAIIIPIIAKARHWKEYPYDADIFVVMPFLLDTFGNMFYLFDSVWFYDDLIHCINWIFLVLAYHSFRFRKITDTRDALMLGMGFGALSIIAWELMEWLISVDGLGTVGNLSLSYVDTVGDLFTSTVGGIIGSIIGVKTLGRHNN</sequence>
<evidence type="ECO:0008006" key="4">
    <source>
        <dbReference type="Google" id="ProtNLM"/>
    </source>
</evidence>
<comment type="caution">
    <text evidence="2">The sequence shown here is derived from an EMBL/GenBank/DDBJ whole genome shotgun (WGS) entry which is preliminary data.</text>
</comment>
<feature type="transmembrane region" description="Helical" evidence="1">
    <location>
        <begin position="38"/>
        <end position="56"/>
    </location>
</feature>
<reference evidence="2" key="2">
    <citation type="journal article" date="2021" name="Microbiome">
        <title>Successional dynamics and alternative stable states in a saline activated sludge microbial community over 9 years.</title>
        <authorList>
            <person name="Wang Y."/>
            <person name="Ye J."/>
            <person name="Ju F."/>
            <person name="Liu L."/>
            <person name="Boyd J.A."/>
            <person name="Deng Y."/>
            <person name="Parks D.H."/>
            <person name="Jiang X."/>
            <person name="Yin X."/>
            <person name="Woodcroft B.J."/>
            <person name="Tyson G.W."/>
            <person name="Hugenholtz P."/>
            <person name="Polz M.F."/>
            <person name="Zhang T."/>
        </authorList>
    </citation>
    <scope>NUCLEOTIDE SEQUENCE</scope>
    <source>
        <strain evidence="2">HKST-UBA14</strain>
    </source>
</reference>
<protein>
    <recommendedName>
        <fullName evidence="4">DUF2238 domain-containing protein</fullName>
    </recommendedName>
</protein>
<accession>A0A955RIU7</accession>
<gene>
    <name evidence="2" type="ORF">KC909_02065</name>
</gene>
<feature type="transmembrane region" description="Helical" evidence="1">
    <location>
        <begin position="68"/>
        <end position="86"/>
    </location>
</feature>
<reference evidence="2" key="1">
    <citation type="submission" date="2020-04" db="EMBL/GenBank/DDBJ databases">
        <authorList>
            <person name="Zhang T."/>
        </authorList>
    </citation>
    <scope>NUCLEOTIDE SEQUENCE</scope>
    <source>
        <strain evidence="2">HKST-UBA14</strain>
    </source>
</reference>
<dbReference type="Pfam" id="PF09997">
    <property type="entry name" value="DUF2238"/>
    <property type="match status" value="1"/>
</dbReference>
<evidence type="ECO:0000256" key="1">
    <source>
        <dbReference type="SAM" id="Phobius"/>
    </source>
</evidence>